<feature type="transmembrane region" description="Helical" evidence="1">
    <location>
        <begin position="7"/>
        <end position="28"/>
    </location>
</feature>
<organism evidence="2 3">
    <name type="scientific">Methanobrevibacter olleyae</name>
    <dbReference type="NCBI Taxonomy" id="294671"/>
    <lineage>
        <taxon>Archaea</taxon>
        <taxon>Methanobacteriati</taxon>
        <taxon>Methanobacteriota</taxon>
        <taxon>Methanomada group</taxon>
        <taxon>Methanobacteria</taxon>
        <taxon>Methanobacteriales</taxon>
        <taxon>Methanobacteriaceae</taxon>
        <taxon>Methanobrevibacter</taxon>
    </lineage>
</organism>
<dbReference type="Proteomes" id="UP000732619">
    <property type="component" value="Unassembled WGS sequence"/>
</dbReference>
<gene>
    <name evidence="2" type="ORF">E7Z75_02845</name>
</gene>
<dbReference type="EMBL" id="SUTG01000007">
    <property type="protein sequence ID" value="MBE6512077.1"/>
    <property type="molecule type" value="Genomic_DNA"/>
</dbReference>
<evidence type="ECO:0000313" key="2">
    <source>
        <dbReference type="EMBL" id="MBE6512077.1"/>
    </source>
</evidence>
<keyword evidence="1" id="KW-0472">Membrane</keyword>
<keyword evidence="1" id="KW-0812">Transmembrane</keyword>
<accession>A0A8T3VN45</accession>
<evidence type="ECO:0000313" key="3">
    <source>
        <dbReference type="Proteomes" id="UP000732619"/>
    </source>
</evidence>
<evidence type="ECO:0000256" key="1">
    <source>
        <dbReference type="SAM" id="Phobius"/>
    </source>
</evidence>
<dbReference type="AlphaFoldDB" id="A0A8T3VN45"/>
<dbReference type="InterPro" id="IPR025101">
    <property type="entry name" value="DUF4012"/>
</dbReference>
<name>A0A8T3VN45_METOL</name>
<sequence length="239" mass="26430">MRRKQKLIIAILSIILIWLLIVIGTFFIGGPDLAAENKTILVLAADKYEQPNGGCDMAFIVRLENGHLKSYDPFYPGGMVHPTQPAPGNLKGNMRFHDCLWNGVEQGMQYAKEIVEYRNGTHIDAVVLIYDEGLDNIIDSVRPLEVDGEVTTLSATDIIRENDNYAGYKGRQNIHTGSMNRADAVMVLVKALSNAAKDPDKKQTMVKAAMDEYNKGNIVMTPKGSFARLLATKGFESIV</sequence>
<comment type="caution">
    <text evidence="2">The sequence shown here is derived from an EMBL/GenBank/DDBJ whole genome shotgun (WGS) entry which is preliminary data.</text>
</comment>
<reference evidence="2" key="1">
    <citation type="submission" date="2019-04" db="EMBL/GenBank/DDBJ databases">
        <title>Evolution of Biomass-Degrading Anaerobic Consortia Revealed by Metagenomics.</title>
        <authorList>
            <person name="Peng X."/>
        </authorList>
    </citation>
    <scope>NUCLEOTIDE SEQUENCE</scope>
    <source>
        <strain evidence="2">SIG14</strain>
    </source>
</reference>
<keyword evidence="1" id="KW-1133">Transmembrane helix</keyword>
<protein>
    <submittedName>
        <fullName evidence="2">DUF4012 domain-containing protein</fullName>
    </submittedName>
</protein>
<proteinExistence type="predicted"/>
<dbReference type="Pfam" id="PF13196">
    <property type="entry name" value="DUF4012"/>
    <property type="match status" value="1"/>
</dbReference>